<evidence type="ECO:0000259" key="5">
    <source>
        <dbReference type="PROSITE" id="PS01124"/>
    </source>
</evidence>
<dbReference type="PANTHER" id="PTHR46796">
    <property type="entry name" value="HTH-TYPE TRANSCRIPTIONAL ACTIVATOR RHAS-RELATED"/>
    <property type="match status" value="1"/>
</dbReference>
<proteinExistence type="predicted"/>
<dbReference type="Pfam" id="PF02311">
    <property type="entry name" value="AraC_binding"/>
    <property type="match status" value="1"/>
</dbReference>
<accession>A0A7X0SLI4</accession>
<keyword evidence="4" id="KW-0804">Transcription</keyword>
<dbReference type="AlphaFoldDB" id="A0A7X0SLI4"/>
<feature type="domain" description="HTH araC/xylS-type" evidence="5">
    <location>
        <begin position="185"/>
        <end position="281"/>
    </location>
</feature>
<keyword evidence="2" id="KW-0238">DNA-binding</keyword>
<dbReference type="SMART" id="SM00342">
    <property type="entry name" value="HTH_ARAC"/>
    <property type="match status" value="1"/>
</dbReference>
<dbReference type="InterPro" id="IPR003313">
    <property type="entry name" value="AraC-bd"/>
</dbReference>
<reference evidence="6 7" key="1">
    <citation type="submission" date="2020-08" db="EMBL/GenBank/DDBJ databases">
        <title>Cohnella phylogeny.</title>
        <authorList>
            <person name="Dunlap C."/>
        </authorList>
    </citation>
    <scope>NUCLEOTIDE SEQUENCE [LARGE SCALE GENOMIC DNA]</scope>
    <source>
        <strain evidence="6 7">CBP 2801</strain>
    </source>
</reference>
<dbReference type="PROSITE" id="PS00041">
    <property type="entry name" value="HTH_ARAC_FAMILY_1"/>
    <property type="match status" value="1"/>
</dbReference>
<dbReference type="InterPro" id="IPR018062">
    <property type="entry name" value="HTH_AraC-typ_CS"/>
</dbReference>
<dbReference type="EMBL" id="JACJVO010000017">
    <property type="protein sequence ID" value="MBB6732136.1"/>
    <property type="molecule type" value="Genomic_DNA"/>
</dbReference>
<dbReference type="PROSITE" id="PS01124">
    <property type="entry name" value="HTH_ARAC_FAMILY_2"/>
    <property type="match status" value="1"/>
</dbReference>
<dbReference type="Pfam" id="PF12833">
    <property type="entry name" value="HTH_18"/>
    <property type="match status" value="1"/>
</dbReference>
<dbReference type="SUPFAM" id="SSF51215">
    <property type="entry name" value="Regulatory protein AraC"/>
    <property type="match status" value="1"/>
</dbReference>
<keyword evidence="7" id="KW-1185">Reference proteome</keyword>
<dbReference type="GO" id="GO:0003700">
    <property type="term" value="F:DNA-binding transcription factor activity"/>
    <property type="evidence" value="ECO:0007669"/>
    <property type="project" value="InterPro"/>
</dbReference>
<keyword evidence="3" id="KW-0010">Activator</keyword>
<dbReference type="InterPro" id="IPR018060">
    <property type="entry name" value="HTH_AraC"/>
</dbReference>
<name>A0A7X0SLI4_9BACL</name>
<dbReference type="InterPro" id="IPR009057">
    <property type="entry name" value="Homeodomain-like_sf"/>
</dbReference>
<protein>
    <submittedName>
        <fullName evidence="6">Helix-turn-helix transcriptional regulator</fullName>
    </submittedName>
</protein>
<dbReference type="InterPro" id="IPR050204">
    <property type="entry name" value="AraC_XylS_family_regulators"/>
</dbReference>
<dbReference type="GO" id="GO:0043565">
    <property type="term" value="F:sequence-specific DNA binding"/>
    <property type="evidence" value="ECO:0007669"/>
    <property type="project" value="InterPro"/>
</dbReference>
<dbReference type="Gene3D" id="1.10.10.60">
    <property type="entry name" value="Homeodomain-like"/>
    <property type="match status" value="2"/>
</dbReference>
<dbReference type="Gene3D" id="2.60.120.280">
    <property type="entry name" value="Regulatory protein AraC"/>
    <property type="match status" value="1"/>
</dbReference>
<dbReference type="InterPro" id="IPR037923">
    <property type="entry name" value="HTH-like"/>
</dbReference>
<evidence type="ECO:0000256" key="1">
    <source>
        <dbReference type="ARBA" id="ARBA00023015"/>
    </source>
</evidence>
<dbReference type="Proteomes" id="UP000564644">
    <property type="component" value="Unassembled WGS sequence"/>
</dbReference>
<gene>
    <name evidence="6" type="ORF">H7C18_14540</name>
</gene>
<evidence type="ECO:0000313" key="7">
    <source>
        <dbReference type="Proteomes" id="UP000564644"/>
    </source>
</evidence>
<comment type="caution">
    <text evidence="6">The sequence shown here is derived from an EMBL/GenBank/DDBJ whole genome shotgun (WGS) entry which is preliminary data.</text>
</comment>
<evidence type="ECO:0000313" key="6">
    <source>
        <dbReference type="EMBL" id="MBB6732136.1"/>
    </source>
</evidence>
<evidence type="ECO:0000256" key="3">
    <source>
        <dbReference type="ARBA" id="ARBA00023159"/>
    </source>
</evidence>
<keyword evidence="1" id="KW-0805">Transcription regulation</keyword>
<dbReference type="SUPFAM" id="SSF46689">
    <property type="entry name" value="Homeodomain-like"/>
    <property type="match status" value="2"/>
</dbReference>
<evidence type="ECO:0000256" key="4">
    <source>
        <dbReference type="ARBA" id="ARBA00023163"/>
    </source>
</evidence>
<sequence length="284" mass="31959">MELLPLRTNPHTGELWEIPYVVYTAGTEYQQPIARVEGFSAHHLIVTISGKGRFRPIGGGEEWDLIEAGTLLFIPAGFGHEYTPYGEHPWHVAYVTFTTTAAASGTAAADTSWGFGREPSLRPLRQTDRLLRLIAGIWARMKAPVDSWATAELLYAFLVETRKQVVVDGKSAPGRKVSGPYTVVQRAATFMQDHMERSLAVADVAERFGYSPKQLTRLFRQTYRTTPLQYWKRIRLQTAAALLDSGMSLAQIAARIGMEPVYFSRAFRAQYACTPSEFRERLRQ</sequence>
<evidence type="ECO:0000256" key="2">
    <source>
        <dbReference type="ARBA" id="ARBA00023125"/>
    </source>
</evidence>
<dbReference type="RefSeq" id="WP_185129799.1">
    <property type="nucleotide sequence ID" value="NZ_JACJVO010000017.1"/>
</dbReference>
<organism evidence="6 7">
    <name type="scientific">Cohnella zeiphila</name>
    <dbReference type="NCBI Taxonomy" id="2761120"/>
    <lineage>
        <taxon>Bacteria</taxon>
        <taxon>Bacillati</taxon>
        <taxon>Bacillota</taxon>
        <taxon>Bacilli</taxon>
        <taxon>Bacillales</taxon>
        <taxon>Paenibacillaceae</taxon>
        <taxon>Cohnella</taxon>
    </lineage>
</organism>